<dbReference type="AlphaFoldDB" id="A0A931DA84"/>
<dbReference type="GO" id="GO:0003723">
    <property type="term" value="F:RNA binding"/>
    <property type="evidence" value="ECO:0007669"/>
    <property type="project" value="InterPro"/>
</dbReference>
<dbReference type="SUPFAM" id="SSF117130">
    <property type="entry name" value="CsrA-like"/>
    <property type="match status" value="1"/>
</dbReference>
<comment type="caution">
    <text evidence="2">The sequence shown here is derived from an EMBL/GenBank/DDBJ whole genome shotgun (WGS) entry which is preliminary data.</text>
</comment>
<name>A0A931DA84_9PSED</name>
<dbReference type="EMBL" id="JACFYX010000037">
    <property type="protein sequence ID" value="MBG0838222.1"/>
    <property type="molecule type" value="Genomic_DNA"/>
</dbReference>
<protein>
    <submittedName>
        <fullName evidence="2">Carbon storage regulator</fullName>
    </submittedName>
</protein>
<keyword evidence="1" id="KW-0010">Activator</keyword>
<dbReference type="GO" id="GO:0006402">
    <property type="term" value="P:mRNA catabolic process"/>
    <property type="evidence" value="ECO:0007669"/>
    <property type="project" value="InterPro"/>
</dbReference>
<sequence>MGVVIERKQGQAIRLSFGRDMSDEAILDLVRSGITITVTDIGRHGTRARIGIDAPASVSILRSELLEKAREDA</sequence>
<evidence type="ECO:0000256" key="1">
    <source>
        <dbReference type="ARBA" id="ARBA00023159"/>
    </source>
</evidence>
<dbReference type="Gene3D" id="2.60.40.4380">
    <property type="entry name" value="Translational regulator CsrA"/>
    <property type="match status" value="1"/>
</dbReference>
<dbReference type="Pfam" id="PF02599">
    <property type="entry name" value="CsrA"/>
    <property type="match status" value="1"/>
</dbReference>
<keyword evidence="3" id="KW-1185">Reference proteome</keyword>
<dbReference type="RefSeq" id="WP_196477052.1">
    <property type="nucleotide sequence ID" value="NZ_JACFYX020000018.1"/>
</dbReference>
<evidence type="ECO:0000313" key="3">
    <source>
        <dbReference type="Proteomes" id="UP000596932"/>
    </source>
</evidence>
<evidence type="ECO:0000313" key="2">
    <source>
        <dbReference type="EMBL" id="MBG0838222.1"/>
    </source>
</evidence>
<reference evidence="2" key="1">
    <citation type="submission" date="2020-07" db="EMBL/GenBank/DDBJ databases">
        <title>Pseudomonas chaetoceroseae sp. nov., a new member of the Pseudomonas oleovorans group isolated from a culture of Chaetoceros calcitrans.</title>
        <authorList>
            <person name="Girard L."/>
            <person name="Lood C."/>
            <person name="De Mot R."/>
            <person name="Baudart J."/>
        </authorList>
    </citation>
    <scope>NUCLEOTIDE SEQUENCE</scope>
    <source>
        <strain evidence="2">536</strain>
    </source>
</reference>
<accession>A0A931DA84</accession>
<dbReference type="InterPro" id="IPR036107">
    <property type="entry name" value="CsrA_sf"/>
</dbReference>
<dbReference type="InterPro" id="IPR003751">
    <property type="entry name" value="CsrA"/>
</dbReference>
<dbReference type="GO" id="GO:0006109">
    <property type="term" value="P:regulation of carbohydrate metabolic process"/>
    <property type="evidence" value="ECO:0007669"/>
    <property type="project" value="InterPro"/>
</dbReference>
<gene>
    <name evidence="2" type="ORF">H3221_24190</name>
</gene>
<proteinExistence type="predicted"/>
<organism evidence="2 3">
    <name type="scientific">Pseudomonas chaetocerotis</name>
    <dbReference type="NCBI Taxonomy" id="2758695"/>
    <lineage>
        <taxon>Bacteria</taxon>
        <taxon>Pseudomonadati</taxon>
        <taxon>Pseudomonadota</taxon>
        <taxon>Gammaproteobacteria</taxon>
        <taxon>Pseudomonadales</taxon>
        <taxon>Pseudomonadaceae</taxon>
        <taxon>Pseudomonas</taxon>
    </lineage>
</organism>
<dbReference type="Proteomes" id="UP000596932">
    <property type="component" value="Unassembled WGS sequence"/>
</dbReference>